<dbReference type="Proteomes" id="UP000278807">
    <property type="component" value="Unassembled WGS sequence"/>
</dbReference>
<reference evidence="3" key="1">
    <citation type="submission" date="2017-02" db="UniProtKB">
        <authorList>
            <consortium name="WormBaseParasite"/>
        </authorList>
    </citation>
    <scope>IDENTIFICATION</scope>
</reference>
<accession>A0A0R3TZN5</accession>
<gene>
    <name evidence="1" type="ORF">HNAJ_LOCUS13308</name>
</gene>
<sequence>MIEDMGTKRIKIIDFGLARKLNPNEVIQDMAGTPEFCVNQAGEIGVGKVAQ</sequence>
<dbReference type="SUPFAM" id="SSF56112">
    <property type="entry name" value="Protein kinase-like (PK-like)"/>
    <property type="match status" value="1"/>
</dbReference>
<dbReference type="STRING" id="102285.A0A0R3TZN5"/>
<dbReference type="OrthoDB" id="504170at2759"/>
<dbReference type="InterPro" id="IPR011009">
    <property type="entry name" value="Kinase-like_dom_sf"/>
</dbReference>
<proteinExistence type="predicted"/>
<dbReference type="EMBL" id="UZAE01015254">
    <property type="protein sequence ID" value="VDO15524.1"/>
    <property type="molecule type" value="Genomic_DNA"/>
</dbReference>
<keyword evidence="2" id="KW-1185">Reference proteome</keyword>
<dbReference type="AlphaFoldDB" id="A0A0R3TZN5"/>
<name>A0A0R3TZN5_RODNA</name>
<dbReference type="WBParaSite" id="HNAJ_0001333401-mRNA-1">
    <property type="protein sequence ID" value="HNAJ_0001333401-mRNA-1"/>
    <property type="gene ID" value="HNAJ_0001333401"/>
</dbReference>
<organism evidence="3">
    <name type="scientific">Rodentolepis nana</name>
    <name type="common">Dwarf tapeworm</name>
    <name type="synonym">Hymenolepis nana</name>
    <dbReference type="NCBI Taxonomy" id="102285"/>
    <lineage>
        <taxon>Eukaryota</taxon>
        <taxon>Metazoa</taxon>
        <taxon>Spiralia</taxon>
        <taxon>Lophotrochozoa</taxon>
        <taxon>Platyhelminthes</taxon>
        <taxon>Cestoda</taxon>
        <taxon>Eucestoda</taxon>
        <taxon>Cyclophyllidea</taxon>
        <taxon>Hymenolepididae</taxon>
        <taxon>Rodentolepis</taxon>
    </lineage>
</organism>
<dbReference type="Gene3D" id="1.10.510.10">
    <property type="entry name" value="Transferase(Phosphotransferase) domain 1"/>
    <property type="match status" value="1"/>
</dbReference>
<evidence type="ECO:0000313" key="1">
    <source>
        <dbReference type="EMBL" id="VDO15524.1"/>
    </source>
</evidence>
<reference evidence="1 2" key="2">
    <citation type="submission" date="2018-11" db="EMBL/GenBank/DDBJ databases">
        <authorList>
            <consortium name="Pathogen Informatics"/>
        </authorList>
    </citation>
    <scope>NUCLEOTIDE SEQUENCE [LARGE SCALE GENOMIC DNA]</scope>
</reference>
<evidence type="ECO:0000313" key="3">
    <source>
        <dbReference type="WBParaSite" id="HNAJ_0001333401-mRNA-1"/>
    </source>
</evidence>
<protein>
    <submittedName>
        <fullName evidence="3">Protein kinase domain-containing protein</fullName>
    </submittedName>
</protein>
<evidence type="ECO:0000313" key="2">
    <source>
        <dbReference type="Proteomes" id="UP000278807"/>
    </source>
</evidence>